<comment type="similarity">
    <text evidence="2">Belongs to the pyruvoyl-dependent arginine decarboxylase family.</text>
</comment>
<evidence type="ECO:0000256" key="3">
    <source>
        <dbReference type="ARBA" id="ARBA00012426"/>
    </source>
</evidence>
<dbReference type="EC" id="4.1.1.19" evidence="3"/>
<keyword evidence="5" id="KW-0210">Decarboxylase</keyword>
<proteinExistence type="inferred from homology"/>
<evidence type="ECO:0000313" key="9">
    <source>
        <dbReference type="EMBL" id="GIJ58609.1"/>
    </source>
</evidence>
<dbReference type="InterPro" id="IPR016105">
    <property type="entry name" value="Pyr-dep_his/arg-deCO2ase_sand"/>
</dbReference>
<evidence type="ECO:0000256" key="4">
    <source>
        <dbReference type="ARBA" id="ARBA00014727"/>
    </source>
</evidence>
<keyword evidence="6" id="KW-0456">Lyase</keyword>
<protein>
    <recommendedName>
        <fullName evidence="4">Pyruvoyl-dependent arginine decarboxylase AaxB</fullName>
        <ecNumber evidence="3">4.1.1.19</ecNumber>
    </recommendedName>
</protein>
<dbReference type="GO" id="GO:0006527">
    <property type="term" value="P:L-arginine catabolic process"/>
    <property type="evidence" value="ECO:0007669"/>
    <property type="project" value="InterPro"/>
</dbReference>
<accession>A0A8J3Z6X3</accession>
<organism evidence="9 10">
    <name type="scientific">Virgisporangium aurantiacum</name>
    <dbReference type="NCBI Taxonomy" id="175570"/>
    <lineage>
        <taxon>Bacteria</taxon>
        <taxon>Bacillati</taxon>
        <taxon>Actinomycetota</taxon>
        <taxon>Actinomycetes</taxon>
        <taxon>Micromonosporales</taxon>
        <taxon>Micromonosporaceae</taxon>
        <taxon>Virgisporangium</taxon>
    </lineage>
</organism>
<dbReference type="Pfam" id="PF01862">
    <property type="entry name" value="PvlArgDC"/>
    <property type="match status" value="1"/>
</dbReference>
<dbReference type="EMBL" id="BOPG01000037">
    <property type="protein sequence ID" value="GIJ58609.1"/>
    <property type="molecule type" value="Genomic_DNA"/>
</dbReference>
<keyword evidence="10" id="KW-1185">Reference proteome</keyword>
<dbReference type="SFLD" id="SFLDG01170">
    <property type="entry name" value="Pyruvoyl-dependent_arginine_de"/>
    <property type="match status" value="1"/>
</dbReference>
<evidence type="ECO:0000256" key="6">
    <source>
        <dbReference type="ARBA" id="ARBA00023239"/>
    </source>
</evidence>
<keyword evidence="7" id="KW-0670">Pyruvate</keyword>
<reference evidence="9" key="1">
    <citation type="submission" date="2021-01" db="EMBL/GenBank/DDBJ databases">
        <title>Whole genome shotgun sequence of Virgisporangium aurantiacum NBRC 16421.</title>
        <authorList>
            <person name="Komaki H."/>
            <person name="Tamura T."/>
        </authorList>
    </citation>
    <scope>NUCLEOTIDE SEQUENCE</scope>
    <source>
        <strain evidence="9">NBRC 16421</strain>
    </source>
</reference>
<gene>
    <name evidence="9" type="ORF">Vau01_061250</name>
</gene>
<dbReference type="SUPFAM" id="SSF56271">
    <property type="entry name" value="Pyruvoyl-dependent histidine and arginine decarboxylases"/>
    <property type="match status" value="1"/>
</dbReference>
<evidence type="ECO:0000256" key="2">
    <source>
        <dbReference type="ARBA" id="ARBA00008611"/>
    </source>
</evidence>
<evidence type="ECO:0000313" key="10">
    <source>
        <dbReference type="Proteomes" id="UP000612585"/>
    </source>
</evidence>
<comment type="cofactor">
    <cofactor evidence="1">
        <name>pyruvate</name>
        <dbReference type="ChEBI" id="CHEBI:15361"/>
    </cofactor>
</comment>
<name>A0A8J3Z6X3_9ACTN</name>
<dbReference type="RefSeq" id="WP_203999620.1">
    <property type="nucleotide sequence ID" value="NZ_BOPG01000037.1"/>
</dbReference>
<dbReference type="Gene3D" id="3.50.20.10">
    <property type="entry name" value="Pyruvoyl-Dependent Histidine Decarboxylase, subunit B"/>
    <property type="match status" value="1"/>
</dbReference>
<evidence type="ECO:0000256" key="5">
    <source>
        <dbReference type="ARBA" id="ARBA00022793"/>
    </source>
</evidence>
<dbReference type="InterPro" id="IPR002724">
    <property type="entry name" value="Pyruvoyl-dep_arg_deCO2ase"/>
</dbReference>
<dbReference type="AlphaFoldDB" id="A0A8J3Z6X3"/>
<comment type="catalytic activity">
    <reaction evidence="8">
        <text>L-arginine + H(+) = agmatine + CO2</text>
        <dbReference type="Rhea" id="RHEA:17641"/>
        <dbReference type="ChEBI" id="CHEBI:15378"/>
        <dbReference type="ChEBI" id="CHEBI:16526"/>
        <dbReference type="ChEBI" id="CHEBI:32682"/>
        <dbReference type="ChEBI" id="CHEBI:58145"/>
        <dbReference type="EC" id="4.1.1.19"/>
    </reaction>
</comment>
<evidence type="ECO:0000256" key="7">
    <source>
        <dbReference type="ARBA" id="ARBA00023317"/>
    </source>
</evidence>
<dbReference type="GO" id="GO:0008792">
    <property type="term" value="F:arginine decarboxylase activity"/>
    <property type="evidence" value="ECO:0007669"/>
    <property type="project" value="UniProtKB-EC"/>
</dbReference>
<comment type="caution">
    <text evidence="9">The sequence shown here is derived from an EMBL/GenBank/DDBJ whole genome shotgun (WGS) entry which is preliminary data.</text>
</comment>
<dbReference type="Proteomes" id="UP000612585">
    <property type="component" value="Unassembled WGS sequence"/>
</dbReference>
<sequence length="187" mass="19724">MIIPVTGAVGRGPTELSAFDAALVAAGVADRNLIYLSSVLPPASSVRRVARIVGTPGGWGDRLYCVMAQERAAVPGAQAWAGIGWGQDDSGRGLLVEHHAPDEPTLRGLVADSLDALCRNRGITLPARGIVVAGTECVDQPVCALAVAVFEAAAWRRASRVKKNRRRTPPRPTTEIFAVQCHPSVSQ</sequence>
<dbReference type="SFLD" id="SFLDS00055">
    <property type="entry name" value="Pyruvoyl-Dependent_Histidine/A"/>
    <property type="match status" value="1"/>
</dbReference>
<evidence type="ECO:0000256" key="1">
    <source>
        <dbReference type="ARBA" id="ARBA00001928"/>
    </source>
</evidence>
<dbReference type="InterPro" id="IPR016104">
    <property type="entry name" value="Pyr-dep_his/arg-deCO2ase"/>
</dbReference>
<evidence type="ECO:0000256" key="8">
    <source>
        <dbReference type="ARBA" id="ARBA00049309"/>
    </source>
</evidence>